<accession>A0A9D7JY58</accession>
<name>A0A9D7JY58_9PROT</name>
<dbReference type="InterPro" id="IPR010445">
    <property type="entry name" value="LapA_dom"/>
</dbReference>
<gene>
    <name evidence="7" type="ORF">IPL58_01040</name>
</gene>
<reference evidence="7" key="1">
    <citation type="submission" date="2020-10" db="EMBL/GenBank/DDBJ databases">
        <title>Connecting structure to function with the recovery of over 1000 high-quality activated sludge metagenome-assembled genomes encoding full-length rRNA genes using long-read sequencing.</title>
        <authorList>
            <person name="Singleton C.M."/>
            <person name="Petriglieri F."/>
            <person name="Kristensen J.M."/>
            <person name="Kirkegaard R.H."/>
            <person name="Michaelsen T.Y."/>
            <person name="Andersen M.H."/>
            <person name="Karst S.M."/>
            <person name="Dueholm M.S."/>
            <person name="Nielsen P.H."/>
            <person name="Albertsen M."/>
        </authorList>
    </citation>
    <scope>NUCLEOTIDE SEQUENCE</scope>
    <source>
        <strain evidence="7">Hirt_18-Q3-R61-65_BATAC.395</strain>
    </source>
</reference>
<keyword evidence="3 5" id="KW-1133">Transmembrane helix</keyword>
<dbReference type="Pfam" id="PF06305">
    <property type="entry name" value="LapA_dom"/>
    <property type="match status" value="1"/>
</dbReference>
<evidence type="ECO:0000313" key="8">
    <source>
        <dbReference type="Proteomes" id="UP000886689"/>
    </source>
</evidence>
<evidence type="ECO:0000256" key="1">
    <source>
        <dbReference type="ARBA" id="ARBA00022475"/>
    </source>
</evidence>
<comment type="caution">
    <text evidence="7">The sequence shown here is derived from an EMBL/GenBank/DDBJ whole genome shotgun (WGS) entry which is preliminary data.</text>
</comment>
<dbReference type="EMBL" id="JADJUC010000001">
    <property type="protein sequence ID" value="MBK8522828.1"/>
    <property type="molecule type" value="Genomic_DNA"/>
</dbReference>
<dbReference type="PANTHER" id="PTHR41335:SF1">
    <property type="entry name" value="MEMBRANE PROTEIN"/>
    <property type="match status" value="1"/>
</dbReference>
<protein>
    <submittedName>
        <fullName evidence="7">LapA family protein</fullName>
    </submittedName>
</protein>
<keyword evidence="4 5" id="KW-0472">Membrane</keyword>
<evidence type="ECO:0000256" key="4">
    <source>
        <dbReference type="ARBA" id="ARBA00023136"/>
    </source>
</evidence>
<dbReference type="AlphaFoldDB" id="A0A9D7JY58"/>
<dbReference type="PANTHER" id="PTHR41335">
    <property type="entry name" value="MEMBRANE PROTEIN-RELATED"/>
    <property type="match status" value="1"/>
</dbReference>
<proteinExistence type="predicted"/>
<feature type="transmembrane region" description="Helical" evidence="5">
    <location>
        <begin position="43"/>
        <end position="63"/>
    </location>
</feature>
<evidence type="ECO:0000256" key="3">
    <source>
        <dbReference type="ARBA" id="ARBA00022989"/>
    </source>
</evidence>
<evidence type="ECO:0000256" key="2">
    <source>
        <dbReference type="ARBA" id="ARBA00022692"/>
    </source>
</evidence>
<keyword evidence="1" id="KW-1003">Cell membrane</keyword>
<keyword evidence="2 5" id="KW-0812">Transmembrane</keyword>
<feature type="domain" description="Lipopolysaccharide assembly protein A" evidence="6">
    <location>
        <begin position="21"/>
        <end position="84"/>
    </location>
</feature>
<sequence>MQLYAIVAIIVAIASVLFALQNNVPVSVGFLTWRFDSSLAMVLLLALALGAIVIALISTPATLKRQWTINRQQKHIRDLEAQLATARSAASGMRDVTPASTGMLIDPSRFVGMSESFAGSDSLSPARPIRGDTERMSVLHEMVLARCN</sequence>
<organism evidence="7 8">
    <name type="scientific">Candidatus Proximibacter danicus</name>
    <dbReference type="NCBI Taxonomy" id="2954365"/>
    <lineage>
        <taxon>Bacteria</taxon>
        <taxon>Pseudomonadati</taxon>
        <taxon>Pseudomonadota</taxon>
        <taxon>Betaproteobacteria</taxon>
        <taxon>Candidatus Proximibacter</taxon>
    </lineage>
</organism>
<evidence type="ECO:0000256" key="5">
    <source>
        <dbReference type="SAM" id="Phobius"/>
    </source>
</evidence>
<evidence type="ECO:0000313" key="7">
    <source>
        <dbReference type="EMBL" id="MBK8522828.1"/>
    </source>
</evidence>
<dbReference type="Proteomes" id="UP000886689">
    <property type="component" value="Unassembled WGS sequence"/>
</dbReference>
<dbReference type="GO" id="GO:0005886">
    <property type="term" value="C:plasma membrane"/>
    <property type="evidence" value="ECO:0007669"/>
    <property type="project" value="InterPro"/>
</dbReference>
<evidence type="ECO:0000259" key="6">
    <source>
        <dbReference type="Pfam" id="PF06305"/>
    </source>
</evidence>